<dbReference type="Pfam" id="PF00271">
    <property type="entry name" value="Helicase_C"/>
    <property type="match status" value="1"/>
</dbReference>
<organism evidence="3 4">
    <name type="scientific">Mucilaginibacter pankratovii</name>
    <dbReference type="NCBI Taxonomy" id="2772110"/>
    <lineage>
        <taxon>Bacteria</taxon>
        <taxon>Pseudomonadati</taxon>
        <taxon>Bacteroidota</taxon>
        <taxon>Sphingobacteriia</taxon>
        <taxon>Sphingobacteriales</taxon>
        <taxon>Sphingobacteriaceae</taxon>
        <taxon>Mucilaginibacter</taxon>
    </lineage>
</organism>
<keyword evidence="3" id="KW-0067">ATP-binding</keyword>
<protein>
    <submittedName>
        <fullName evidence="3">SWF/SNF helicase family protein</fullName>
    </submittedName>
</protein>
<reference evidence="3 4" key="1">
    <citation type="submission" date="2020-09" db="EMBL/GenBank/DDBJ databases">
        <title>Novel species of Mucilaginibacter isolated from a glacier on the Tibetan Plateau.</title>
        <authorList>
            <person name="Liu Q."/>
            <person name="Xin Y.-H."/>
        </authorList>
    </citation>
    <scope>NUCLEOTIDE SEQUENCE [LARGE SCALE GENOMIC DNA]</scope>
    <source>
        <strain evidence="3 4">ZT4R22</strain>
    </source>
</reference>
<proteinExistence type="predicted"/>
<dbReference type="SMART" id="SM00490">
    <property type="entry name" value="HELICc"/>
    <property type="match status" value="1"/>
</dbReference>
<sequence length="413" mass="47402">MTSFLKEGKLTEKTYQGLSYFGDLVRGLLKMLLFKRLESSAVSFSASLNRIIRRNEFVLASIEQRGLVITGRADQLQLFFELEQEADFSKIKVNEYPIEDFRKDDLVNAILFDISVLKEVQALIIPLVKNKKEDNKFNQFIKTIIAPNCKEKILIFSEFTETVEYLYNRTKELYPNLFIERVSSFKTKTEDKASIVRRFSPISQTNRLGLNADEQEIQILFTSDVLSEGQNLQDAHIVVNYDFHWNPVRLIQRIGRIDRIGSTAKEIKVYNFLPDVDIEQELDLKGRVHSRINEIHQIFGSDSAILSNEEELNEESVFSIYSDMSENILDADGGISTVFDEAEKVLNQLEIDSPSEYNRIINLEDGIRSTQSSEDKGTYAFLRAGNLNRLYFLNGKESTEAIGEILKLIKTSP</sequence>
<gene>
    <name evidence="3" type="ORF">IDJ77_08265</name>
</gene>
<evidence type="ECO:0000313" key="3">
    <source>
        <dbReference type="EMBL" id="MBD1363803.1"/>
    </source>
</evidence>
<dbReference type="RefSeq" id="WP_191188466.1">
    <property type="nucleotide sequence ID" value="NZ_JACWMY010000003.1"/>
</dbReference>
<feature type="domain" description="Helicase C-terminal" evidence="2">
    <location>
        <begin position="136"/>
        <end position="313"/>
    </location>
</feature>
<evidence type="ECO:0000256" key="1">
    <source>
        <dbReference type="ARBA" id="ARBA00022801"/>
    </source>
</evidence>
<name>A0ABR7WN94_9SPHI</name>
<keyword evidence="4" id="KW-1185">Reference proteome</keyword>
<dbReference type="InterPro" id="IPR049730">
    <property type="entry name" value="SNF2/RAD54-like_C"/>
</dbReference>
<keyword evidence="3" id="KW-0547">Nucleotide-binding</keyword>
<dbReference type="EMBL" id="JACWMY010000003">
    <property type="protein sequence ID" value="MBD1363803.1"/>
    <property type="molecule type" value="Genomic_DNA"/>
</dbReference>
<dbReference type="PANTHER" id="PTHR45766">
    <property type="entry name" value="DNA ANNEALING HELICASE AND ENDONUCLEASE ZRANB3 FAMILY MEMBER"/>
    <property type="match status" value="1"/>
</dbReference>
<keyword evidence="1" id="KW-0378">Hydrolase</keyword>
<dbReference type="CDD" id="cd18793">
    <property type="entry name" value="SF2_C_SNF"/>
    <property type="match status" value="1"/>
</dbReference>
<dbReference type="GO" id="GO:0004386">
    <property type="term" value="F:helicase activity"/>
    <property type="evidence" value="ECO:0007669"/>
    <property type="project" value="UniProtKB-KW"/>
</dbReference>
<evidence type="ECO:0000313" key="4">
    <source>
        <dbReference type="Proteomes" id="UP000606600"/>
    </source>
</evidence>
<dbReference type="PANTHER" id="PTHR45766:SF6">
    <property type="entry name" value="SWI_SNF-RELATED MATRIX-ASSOCIATED ACTIN-DEPENDENT REGULATOR OF CHROMATIN SUBFAMILY A-LIKE PROTEIN 1"/>
    <property type="match status" value="1"/>
</dbReference>
<evidence type="ECO:0000259" key="2">
    <source>
        <dbReference type="PROSITE" id="PS51194"/>
    </source>
</evidence>
<dbReference type="PROSITE" id="PS51194">
    <property type="entry name" value="HELICASE_CTER"/>
    <property type="match status" value="1"/>
</dbReference>
<comment type="caution">
    <text evidence="3">The sequence shown here is derived from an EMBL/GenBank/DDBJ whole genome shotgun (WGS) entry which is preliminary data.</text>
</comment>
<keyword evidence="3" id="KW-0347">Helicase</keyword>
<dbReference type="InterPro" id="IPR001650">
    <property type="entry name" value="Helicase_C-like"/>
</dbReference>
<dbReference type="InterPro" id="IPR027417">
    <property type="entry name" value="P-loop_NTPase"/>
</dbReference>
<dbReference type="SUPFAM" id="SSF52540">
    <property type="entry name" value="P-loop containing nucleoside triphosphate hydrolases"/>
    <property type="match status" value="1"/>
</dbReference>
<accession>A0ABR7WN94</accession>
<dbReference type="Proteomes" id="UP000606600">
    <property type="component" value="Unassembled WGS sequence"/>
</dbReference>
<dbReference type="Gene3D" id="3.40.50.300">
    <property type="entry name" value="P-loop containing nucleotide triphosphate hydrolases"/>
    <property type="match status" value="1"/>
</dbReference>